<dbReference type="EMBL" id="LVKB01000051">
    <property type="protein sequence ID" value="ORD96930.1"/>
    <property type="molecule type" value="Genomic_DNA"/>
</dbReference>
<name>A0A1X0QAV2_9MICR</name>
<proteinExistence type="predicted"/>
<comment type="caution">
    <text evidence="1">The sequence shown here is derived from an EMBL/GenBank/DDBJ whole genome shotgun (WGS) entry which is preliminary data.</text>
</comment>
<dbReference type="Proteomes" id="UP000192501">
    <property type="component" value="Unassembled WGS sequence"/>
</dbReference>
<accession>A0A1X0QAV2</accession>
<evidence type="ECO:0000313" key="1">
    <source>
        <dbReference type="EMBL" id="ORD96930.1"/>
    </source>
</evidence>
<dbReference type="EMBL" id="LTAI01000121">
    <property type="protein sequence ID" value="ORD99750.1"/>
    <property type="molecule type" value="Genomic_DNA"/>
</dbReference>
<protein>
    <submittedName>
        <fullName evidence="1">Uncharacterized protein</fullName>
    </submittedName>
</protein>
<gene>
    <name evidence="2" type="ORF">A0H76_278</name>
    <name evidence="1" type="ORF">HERIO_1155</name>
</gene>
<reference evidence="3 4" key="1">
    <citation type="journal article" date="2017" name="Environ. Microbiol.">
        <title>Decay of the glycolytic pathway and adaptation to intranuclear parasitism within Enterocytozoonidae microsporidia.</title>
        <authorList>
            <person name="Wiredu Boakye D."/>
            <person name="Jaroenlak P."/>
            <person name="Prachumwat A."/>
            <person name="Williams T.A."/>
            <person name="Bateman K.S."/>
            <person name="Itsathitphaisarn O."/>
            <person name="Sritunyalucksana K."/>
            <person name="Paszkiewicz K.H."/>
            <person name="Moore K.A."/>
            <person name="Stentiford G.D."/>
            <person name="Williams B.A."/>
        </authorList>
    </citation>
    <scope>NUCLEOTIDE SEQUENCE [LARGE SCALE GENOMIC DNA]</scope>
    <source>
        <strain evidence="4">canceri</strain>
        <strain evidence="2">Canceri</strain>
        <strain evidence="1 3">GB1</strain>
    </source>
</reference>
<dbReference type="AlphaFoldDB" id="A0A1X0QAV2"/>
<organism evidence="1 3">
    <name type="scientific">Hepatospora eriocheir</name>
    <dbReference type="NCBI Taxonomy" id="1081669"/>
    <lineage>
        <taxon>Eukaryota</taxon>
        <taxon>Fungi</taxon>
        <taxon>Fungi incertae sedis</taxon>
        <taxon>Microsporidia</taxon>
        <taxon>Hepatosporidae</taxon>
        <taxon>Hepatospora</taxon>
    </lineage>
</organism>
<dbReference type="Proteomes" id="UP000192356">
    <property type="component" value="Unassembled WGS sequence"/>
</dbReference>
<evidence type="ECO:0000313" key="3">
    <source>
        <dbReference type="Proteomes" id="UP000192356"/>
    </source>
</evidence>
<evidence type="ECO:0000313" key="4">
    <source>
        <dbReference type="Proteomes" id="UP000192501"/>
    </source>
</evidence>
<evidence type="ECO:0000313" key="2">
    <source>
        <dbReference type="EMBL" id="ORD99750.1"/>
    </source>
</evidence>
<dbReference type="VEuPathDB" id="MicrosporidiaDB:A0H76_278"/>
<keyword evidence="3" id="KW-1185">Reference proteome</keyword>
<dbReference type="VEuPathDB" id="MicrosporidiaDB:HERIO_1155"/>
<sequence>MEEEFDIDKHKFILLLPESLRENSTLVVNNNKHYILKESNYYPITVERYSNSKVCTTENNSYEDEKVNFILTAFDTVN</sequence>